<feature type="transmembrane region" description="Helical" evidence="3">
    <location>
        <begin position="324"/>
        <end position="346"/>
    </location>
</feature>
<feature type="transmembrane region" description="Helical" evidence="3">
    <location>
        <begin position="352"/>
        <end position="373"/>
    </location>
</feature>
<gene>
    <name evidence="4" type="primary">Slc16a13_0</name>
    <name evidence="4" type="ORF">N1851_024404</name>
</gene>
<feature type="transmembrane region" description="Helical" evidence="3">
    <location>
        <begin position="380"/>
        <end position="405"/>
    </location>
</feature>
<dbReference type="Pfam" id="PF07690">
    <property type="entry name" value="MFS_1"/>
    <property type="match status" value="1"/>
</dbReference>
<feature type="transmembrane region" description="Helical" evidence="3">
    <location>
        <begin position="29"/>
        <end position="54"/>
    </location>
</feature>
<dbReference type="InterPro" id="IPR036259">
    <property type="entry name" value="MFS_trans_sf"/>
</dbReference>
<dbReference type="Proteomes" id="UP001174136">
    <property type="component" value="Unassembled WGS sequence"/>
</dbReference>
<reference evidence="4" key="1">
    <citation type="journal article" date="2023" name="Front. Mar. Sci.">
        <title>A new Merluccius polli reference genome to investigate the effects of global change in West African waters.</title>
        <authorList>
            <person name="Mateo J.L."/>
            <person name="Blanco-Fernandez C."/>
            <person name="Garcia-Vazquez E."/>
            <person name="Machado-Schiaffino G."/>
        </authorList>
    </citation>
    <scope>NUCLEOTIDE SEQUENCE</scope>
    <source>
        <strain evidence="4">C29</strain>
        <tissue evidence="4">Fin</tissue>
    </source>
</reference>
<comment type="subcellular location">
    <subcellularLocation>
        <location evidence="1">Membrane</location>
        <topology evidence="1">Multi-pass membrane protein</topology>
    </subcellularLocation>
</comment>
<feature type="transmembrane region" description="Helical" evidence="3">
    <location>
        <begin position="97"/>
        <end position="115"/>
    </location>
</feature>
<keyword evidence="3" id="KW-1133">Transmembrane helix</keyword>
<proteinExistence type="predicted"/>
<organism evidence="4 5">
    <name type="scientific">Merluccius polli</name>
    <name type="common">Benguela hake</name>
    <name type="synonym">Merluccius cadenati</name>
    <dbReference type="NCBI Taxonomy" id="89951"/>
    <lineage>
        <taxon>Eukaryota</taxon>
        <taxon>Metazoa</taxon>
        <taxon>Chordata</taxon>
        <taxon>Craniata</taxon>
        <taxon>Vertebrata</taxon>
        <taxon>Euteleostomi</taxon>
        <taxon>Actinopterygii</taxon>
        <taxon>Neopterygii</taxon>
        <taxon>Teleostei</taxon>
        <taxon>Neoteleostei</taxon>
        <taxon>Acanthomorphata</taxon>
        <taxon>Zeiogadaria</taxon>
        <taxon>Gadariae</taxon>
        <taxon>Gadiformes</taxon>
        <taxon>Gadoidei</taxon>
        <taxon>Merlucciidae</taxon>
        <taxon>Merluccius</taxon>
    </lineage>
</organism>
<keyword evidence="3" id="KW-0812">Transmembrane</keyword>
<dbReference type="EMBL" id="JAOPHQ010004554">
    <property type="protein sequence ID" value="KAK0139049.1"/>
    <property type="molecule type" value="Genomic_DNA"/>
</dbReference>
<evidence type="ECO:0000313" key="5">
    <source>
        <dbReference type="Proteomes" id="UP001174136"/>
    </source>
</evidence>
<dbReference type="InterPro" id="IPR050327">
    <property type="entry name" value="Proton-linked_MCT"/>
</dbReference>
<evidence type="ECO:0000256" key="3">
    <source>
        <dbReference type="SAM" id="Phobius"/>
    </source>
</evidence>
<sequence length="406" mass="43583">MAEAEGPGRTPGTERQTPGALAQDGSRGWVMVGAMFVCTTLVFGLIRSLGVFFVELVQYFQESAQAISWITSIGVAVQQLCSPLGTALSNAYDAQRVVMTGGFLASLGLILASQARSLHHLYLTMGLISGIYTSSAPILYNDSDMVAKQHIQAPSIVKRNRYAVTGMGWALVFTPILATVMAHFTRRRTLAVAVGFSGVGISSFVFSPLFQYLLETFGWRGALLILGGLSLNIVPCGALIRPQRGTPPPPPPSQSVGKADDTKGGASFRDLLRRVHRYLELSLLVHRPFLSYSLAVTFFNAGYFVPYVHLVAHSRQTGFSEYRAAFVMSVTGATDIVGRVTAGWLTDLGCARLLHMLTVWTGLTGLFIVLMPLGSVVGSYWLLLALGMGYGFCAGALTSLVFAAVP</sequence>
<evidence type="ECO:0000313" key="4">
    <source>
        <dbReference type="EMBL" id="KAK0139049.1"/>
    </source>
</evidence>
<dbReference type="GO" id="GO:0008028">
    <property type="term" value="F:monocarboxylic acid transmembrane transporter activity"/>
    <property type="evidence" value="ECO:0007669"/>
    <property type="project" value="TreeGrafter"/>
</dbReference>
<dbReference type="Gene3D" id="1.20.1250.20">
    <property type="entry name" value="MFS general substrate transporter like domains"/>
    <property type="match status" value="1"/>
</dbReference>
<dbReference type="SUPFAM" id="SSF103473">
    <property type="entry name" value="MFS general substrate transporter"/>
    <property type="match status" value="2"/>
</dbReference>
<protein>
    <submittedName>
        <fullName evidence="4">Monocarboxylate transporter 13</fullName>
    </submittedName>
</protein>
<evidence type="ECO:0000256" key="1">
    <source>
        <dbReference type="ARBA" id="ARBA00004141"/>
    </source>
</evidence>
<keyword evidence="3" id="KW-0472">Membrane</keyword>
<evidence type="ECO:0000256" key="2">
    <source>
        <dbReference type="SAM" id="MobiDB-lite"/>
    </source>
</evidence>
<feature type="region of interest" description="Disordered" evidence="2">
    <location>
        <begin position="1"/>
        <end position="21"/>
    </location>
</feature>
<keyword evidence="5" id="KW-1185">Reference proteome</keyword>
<comment type="caution">
    <text evidence="4">The sequence shown here is derived from an EMBL/GenBank/DDBJ whole genome shotgun (WGS) entry which is preliminary data.</text>
</comment>
<dbReference type="GO" id="GO:0016020">
    <property type="term" value="C:membrane"/>
    <property type="evidence" value="ECO:0007669"/>
    <property type="project" value="UniProtKB-SubCell"/>
</dbReference>
<accession>A0AA47MF10</accession>
<feature type="region of interest" description="Disordered" evidence="2">
    <location>
        <begin position="242"/>
        <end position="263"/>
    </location>
</feature>
<dbReference type="AlphaFoldDB" id="A0AA47MF10"/>
<dbReference type="PANTHER" id="PTHR11360">
    <property type="entry name" value="MONOCARBOXYLATE TRANSPORTER"/>
    <property type="match status" value="1"/>
</dbReference>
<feature type="transmembrane region" description="Helical" evidence="3">
    <location>
        <begin position="121"/>
        <end position="141"/>
    </location>
</feature>
<feature type="transmembrane region" description="Helical" evidence="3">
    <location>
        <begin position="190"/>
        <end position="210"/>
    </location>
</feature>
<feature type="transmembrane region" description="Helical" evidence="3">
    <location>
        <begin position="289"/>
        <end position="312"/>
    </location>
</feature>
<name>A0AA47MF10_MERPO</name>
<dbReference type="PANTHER" id="PTHR11360:SF19">
    <property type="entry name" value="MONOCARBOXYLATE TRANSPORTER 13"/>
    <property type="match status" value="1"/>
</dbReference>
<dbReference type="InterPro" id="IPR011701">
    <property type="entry name" value="MFS"/>
</dbReference>
<feature type="transmembrane region" description="Helical" evidence="3">
    <location>
        <begin position="162"/>
        <end position="184"/>
    </location>
</feature>